<reference evidence="1" key="1">
    <citation type="journal article" date="2014" name="Nat. Commun.">
        <title>The tobacco genome sequence and its comparison with those of tomato and potato.</title>
        <authorList>
            <person name="Sierro N."/>
            <person name="Battey J.N."/>
            <person name="Ouadi S."/>
            <person name="Bakaher N."/>
            <person name="Bovet L."/>
            <person name="Willig A."/>
            <person name="Goepfert S."/>
            <person name="Peitsch M.C."/>
            <person name="Ivanov N.V."/>
        </authorList>
    </citation>
    <scope>NUCLEOTIDE SEQUENCE [LARGE SCALE GENOMIC DNA]</scope>
</reference>
<reference evidence="2" key="2">
    <citation type="submission" date="2025-08" db="UniProtKB">
        <authorList>
            <consortium name="RefSeq"/>
        </authorList>
    </citation>
    <scope>IDENTIFICATION</scope>
    <source>
        <tissue evidence="2">Leaf</tissue>
    </source>
</reference>
<evidence type="ECO:0000313" key="2">
    <source>
        <dbReference type="RefSeq" id="XP_075074430.1"/>
    </source>
</evidence>
<accession>A0AC58RNY3</accession>
<name>A0AC58RNY3_TOBAC</name>
<keyword evidence="1" id="KW-1185">Reference proteome</keyword>
<sequence>MAESEVNSLDYNHPLFLQASDAPGLVLIILKLTGPKQYVLWSRAMKLALREKSKLRFVDGSCVKGRYKGELAEQWEKGNAIVLSWIGSTVSNELMPSIGTNSVTSYYSKIKDLWDELDVIAPLASCDCEKSRPSVELLKNIRLLQFLMGLNESYGNIRSNILAKRPVITVNEAYAMVTEEESQRTMGLIDTLKDPLTMMAGKSHEFRQKRLGLVCDYCGYKRHLKENCYKIVGYPPDFKSKKKSQNTGGRTYVNNATTSKMKQEVMMPTKGNFFTEEQYKQLVNLLQKTNTSDCFTNIAGIIALMANVAANDHV</sequence>
<organism evidence="1 2">
    <name type="scientific">Nicotiana tabacum</name>
    <name type="common">Common tobacco</name>
    <dbReference type="NCBI Taxonomy" id="4097"/>
    <lineage>
        <taxon>Eukaryota</taxon>
        <taxon>Viridiplantae</taxon>
        <taxon>Streptophyta</taxon>
        <taxon>Embryophyta</taxon>
        <taxon>Tracheophyta</taxon>
        <taxon>Spermatophyta</taxon>
        <taxon>Magnoliopsida</taxon>
        <taxon>eudicotyledons</taxon>
        <taxon>Gunneridae</taxon>
        <taxon>Pentapetalae</taxon>
        <taxon>asterids</taxon>
        <taxon>lamiids</taxon>
        <taxon>Solanales</taxon>
        <taxon>Solanaceae</taxon>
        <taxon>Nicotianoideae</taxon>
        <taxon>Nicotianeae</taxon>
        <taxon>Nicotiana</taxon>
    </lineage>
</organism>
<dbReference type="RefSeq" id="XP_075074430.1">
    <property type="nucleotide sequence ID" value="XM_075218329.1"/>
</dbReference>
<dbReference type="Proteomes" id="UP000790787">
    <property type="component" value="Chromosome 7"/>
</dbReference>
<evidence type="ECO:0000313" key="1">
    <source>
        <dbReference type="Proteomes" id="UP000790787"/>
    </source>
</evidence>
<proteinExistence type="predicted"/>
<gene>
    <name evidence="2" type="primary">LOC142162028</name>
</gene>
<protein>
    <submittedName>
        <fullName evidence="2">Uncharacterized protein LOC142162028</fullName>
    </submittedName>
</protein>